<dbReference type="Proteomes" id="UP000002668">
    <property type="component" value="Genome"/>
</dbReference>
<feature type="transmembrane region" description="Helical" evidence="2">
    <location>
        <begin position="284"/>
        <end position="302"/>
    </location>
</feature>
<evidence type="ECO:0000313" key="4">
    <source>
        <dbReference type="Proteomes" id="UP000002668"/>
    </source>
</evidence>
<evidence type="ECO:0000256" key="1">
    <source>
        <dbReference type="SAM" id="MobiDB-lite"/>
    </source>
</evidence>
<keyword evidence="2" id="KW-1133">Transmembrane helix</keyword>
<feature type="transmembrane region" description="Helical" evidence="2">
    <location>
        <begin position="138"/>
        <end position="158"/>
    </location>
</feature>
<dbReference type="AlphaFoldDB" id="E5A7R7"/>
<dbReference type="InParanoid" id="E5A7R7"/>
<reference evidence="4" key="1">
    <citation type="journal article" date="2011" name="Nat. Commun.">
        <title>Effector diversification within compartments of the Leptosphaeria maculans genome affected by Repeat-Induced Point mutations.</title>
        <authorList>
            <person name="Rouxel T."/>
            <person name="Grandaubert J."/>
            <person name="Hane J.K."/>
            <person name="Hoede C."/>
            <person name="van de Wouw A.P."/>
            <person name="Couloux A."/>
            <person name="Dominguez V."/>
            <person name="Anthouard V."/>
            <person name="Bally P."/>
            <person name="Bourras S."/>
            <person name="Cozijnsen A.J."/>
            <person name="Ciuffetti L.M."/>
            <person name="Degrave A."/>
            <person name="Dilmaghani A."/>
            <person name="Duret L."/>
            <person name="Fudal I."/>
            <person name="Goodwin S.B."/>
            <person name="Gout L."/>
            <person name="Glaser N."/>
            <person name="Linglin J."/>
            <person name="Kema G.H.J."/>
            <person name="Lapalu N."/>
            <person name="Lawrence C.B."/>
            <person name="May K."/>
            <person name="Meyer M."/>
            <person name="Ollivier B."/>
            <person name="Poulain J."/>
            <person name="Schoch C.L."/>
            <person name="Simon A."/>
            <person name="Spatafora J.W."/>
            <person name="Stachowiak A."/>
            <person name="Turgeon B.G."/>
            <person name="Tyler B.M."/>
            <person name="Vincent D."/>
            <person name="Weissenbach J."/>
            <person name="Amselem J."/>
            <person name="Quesneville H."/>
            <person name="Oliver R.P."/>
            <person name="Wincker P."/>
            <person name="Balesdent M.-H."/>
            <person name="Howlett B.J."/>
        </authorList>
    </citation>
    <scope>NUCLEOTIDE SEQUENCE [LARGE SCALE GENOMIC DNA]</scope>
    <source>
        <strain evidence="4">JN3 / isolate v23.1.3 / race Av1-4-5-6-7-8</strain>
    </source>
</reference>
<keyword evidence="2" id="KW-0472">Membrane</keyword>
<name>E5A7R7_LEPMJ</name>
<dbReference type="OMA" id="KARRFWW"/>
<accession>E5A7R7</accession>
<dbReference type="eggNOG" id="ENOG502SQ20">
    <property type="taxonomic scope" value="Eukaryota"/>
</dbReference>
<dbReference type="GeneID" id="13289146"/>
<proteinExistence type="predicted"/>
<dbReference type="OrthoDB" id="2126185at2759"/>
<dbReference type="VEuPathDB" id="FungiDB:LEMA_P089010.1"/>
<feature type="transmembrane region" description="Helical" evidence="2">
    <location>
        <begin position="351"/>
        <end position="371"/>
    </location>
</feature>
<sequence>MAPVENAKSNSLPIAIFGGQIVLVTVLTANVLLQARRAAKSLSPSTRTRLQNSIRRRNAIVFSLLAAVSLASVGSFAFIWRAISYVRWAENKHYDTPNSILNGWSATGTEARWHLGDWISDIDLVREFDSVGIMKPEGFLYTSQYFVGLLAAAIFMGAEGRRRNLSTSTIASFVLLCSLGSLGFSLSLFFVTILYTPTTVRRDDSPKHDAFFTPSPMVYDLGIVVSLVTLNSFPELISEYGDKSMLRLSYLAMPLFFAFAPQIVPVSLGEQHTSKVAAHRSYAKVFYVLSLASLLLYWRIFITTIFMSTPSKHTHVWDLFHNSHGRNTPNRVLAGISIAGQRLKVISKHPAISVTSLDVLFTTIALLTWTFTRDLDVDYLLESSVFSFLASSHEKRVNFKDDLTRLMETEPAAPVETTTPKKRGRPSKSAVAAVNGVSSAALAVSGSLRRSSRRKAGSGDYDTEPLARGTDHDSDGDLTYQPSEETRQAVAETEADGAMVDGDVVHAGESTALALFFAMMGGVGQLASAVLGAEVTGP</sequence>
<feature type="transmembrane region" description="Helical" evidence="2">
    <location>
        <begin position="245"/>
        <end position="264"/>
    </location>
</feature>
<dbReference type="RefSeq" id="XP_003843141.1">
    <property type="nucleotide sequence ID" value="XM_003843093.1"/>
</dbReference>
<organism evidence="3 4">
    <name type="scientific">Leptosphaeria maculans (strain JN3 / isolate v23.1.3 / race Av1-4-5-6-7-8)</name>
    <name type="common">Blackleg fungus</name>
    <name type="synonym">Phoma lingam</name>
    <dbReference type="NCBI Taxonomy" id="985895"/>
    <lineage>
        <taxon>Eukaryota</taxon>
        <taxon>Fungi</taxon>
        <taxon>Dikarya</taxon>
        <taxon>Ascomycota</taxon>
        <taxon>Pezizomycotina</taxon>
        <taxon>Dothideomycetes</taxon>
        <taxon>Pleosporomycetidae</taxon>
        <taxon>Pleosporales</taxon>
        <taxon>Pleosporineae</taxon>
        <taxon>Leptosphaeriaceae</taxon>
        <taxon>Plenodomus</taxon>
        <taxon>Plenodomus lingam/Leptosphaeria maculans species complex</taxon>
    </lineage>
</organism>
<keyword evidence="2" id="KW-0812">Transmembrane</keyword>
<dbReference type="EMBL" id="FP929136">
    <property type="protein sequence ID" value="CBX99662.1"/>
    <property type="molecule type" value="Genomic_DNA"/>
</dbReference>
<feature type="transmembrane region" description="Helical" evidence="2">
    <location>
        <begin position="170"/>
        <end position="196"/>
    </location>
</feature>
<feature type="region of interest" description="Disordered" evidence="1">
    <location>
        <begin position="410"/>
        <end position="431"/>
    </location>
</feature>
<gene>
    <name evidence="3" type="ORF">LEMA_P089010.1</name>
</gene>
<evidence type="ECO:0000313" key="3">
    <source>
        <dbReference type="EMBL" id="CBX99662.1"/>
    </source>
</evidence>
<evidence type="ECO:0000256" key="2">
    <source>
        <dbReference type="SAM" id="Phobius"/>
    </source>
</evidence>
<feature type="transmembrane region" description="Helical" evidence="2">
    <location>
        <begin position="59"/>
        <end position="83"/>
    </location>
</feature>
<feature type="region of interest" description="Disordered" evidence="1">
    <location>
        <begin position="451"/>
        <end position="481"/>
    </location>
</feature>
<feature type="transmembrane region" description="Helical" evidence="2">
    <location>
        <begin position="12"/>
        <end position="33"/>
    </location>
</feature>
<keyword evidence="4" id="KW-1185">Reference proteome</keyword>
<feature type="transmembrane region" description="Helical" evidence="2">
    <location>
        <begin position="216"/>
        <end position="233"/>
    </location>
</feature>
<dbReference type="HOGENOM" id="CLU_506290_0_0_1"/>
<protein>
    <submittedName>
        <fullName evidence="3">Uncharacterized protein</fullName>
    </submittedName>
</protein>